<dbReference type="PANTHER" id="PTHR10903:SF184">
    <property type="entry name" value="GTP-BINDING PROTEIN A"/>
    <property type="match status" value="1"/>
</dbReference>
<dbReference type="AlphaFoldDB" id="A0A8H5FFD6"/>
<keyword evidence="3" id="KW-0175">Coiled coil</keyword>
<name>A0A8H5FFD6_9AGAR</name>
<accession>A0A8H5FFD6</accession>
<feature type="coiled-coil region" evidence="3">
    <location>
        <begin position="273"/>
        <end position="374"/>
    </location>
</feature>
<evidence type="ECO:0000259" key="5">
    <source>
        <dbReference type="Pfam" id="PF04548"/>
    </source>
</evidence>
<dbReference type="EMBL" id="JAACJK010000066">
    <property type="protein sequence ID" value="KAF5334769.1"/>
    <property type="molecule type" value="Genomic_DNA"/>
</dbReference>
<dbReference type="Gene3D" id="3.40.50.300">
    <property type="entry name" value="P-loop containing nucleotide triphosphate hydrolases"/>
    <property type="match status" value="1"/>
</dbReference>
<keyword evidence="7" id="KW-1185">Reference proteome</keyword>
<dbReference type="PANTHER" id="PTHR10903">
    <property type="entry name" value="GTPASE, IMAP FAMILY MEMBER-RELATED"/>
    <property type="match status" value="1"/>
</dbReference>
<feature type="coiled-coil region" evidence="3">
    <location>
        <begin position="415"/>
        <end position="455"/>
    </location>
</feature>
<evidence type="ECO:0000313" key="7">
    <source>
        <dbReference type="Proteomes" id="UP000541558"/>
    </source>
</evidence>
<dbReference type="InterPro" id="IPR027417">
    <property type="entry name" value="P-loop_NTPase"/>
</dbReference>
<evidence type="ECO:0000313" key="6">
    <source>
        <dbReference type="EMBL" id="KAF5334769.1"/>
    </source>
</evidence>
<evidence type="ECO:0000256" key="3">
    <source>
        <dbReference type="SAM" id="Coils"/>
    </source>
</evidence>
<protein>
    <recommendedName>
        <fullName evidence="5">AIG1-type G domain-containing protein</fullName>
    </recommendedName>
</protein>
<sequence>MTLPNGKAPHPDTQRPPMNQPQASPDRRTGLGFETNTQQDTSTSTEGSNGTPRGPQSELDEVIIAVMGATGSGKSTFINTACGSEELEVSASLFSCTSEVQLSHPFVLDGRRVRLIDTPGFDDTTKSDTDILKMIAMFLSSAYERGKTLAGVIYVHRISDHRMGGVSTRNFRMFRRLCGDGALKNVVIVTNMWNEVKEDLGKRREHELRTQDTFFKPVLDEGAVMVRHNHTKESAHRVLGYLIHKDPTILQVVREISIEKKGIDETAAGEEINKVLIAQAKAHRKQMEELLQEHKDALREKDEQARREIEEDRRKLEAEMKRNQLEAQKLADANFEKFQKEREAYEKKVKEDMEKAEKRRLADLEQLKEEARKNAAGSTEWLKMQADYQQRLDDIRDREHQAALNAKDQQATLLIEIEKGRRQELELQHQKQLQEARWQEQNSALNQKISDLESRVAQKDSGGGCTIC</sequence>
<comment type="caution">
    <text evidence="6">The sequence shown here is derived from an EMBL/GenBank/DDBJ whole genome shotgun (WGS) entry which is preliminary data.</text>
</comment>
<dbReference type="CDD" id="cd00882">
    <property type="entry name" value="Ras_like_GTPase"/>
    <property type="match status" value="1"/>
</dbReference>
<evidence type="ECO:0000256" key="1">
    <source>
        <dbReference type="ARBA" id="ARBA00022741"/>
    </source>
</evidence>
<dbReference type="SUPFAM" id="SSF52540">
    <property type="entry name" value="P-loop containing nucleoside triphosphate hydrolases"/>
    <property type="match status" value="1"/>
</dbReference>
<evidence type="ECO:0000256" key="4">
    <source>
        <dbReference type="SAM" id="MobiDB-lite"/>
    </source>
</evidence>
<dbReference type="InterPro" id="IPR006703">
    <property type="entry name" value="G_AIG1"/>
</dbReference>
<feature type="domain" description="AIG1-type G" evidence="5">
    <location>
        <begin position="64"/>
        <end position="230"/>
    </location>
</feature>
<keyword evidence="2" id="KW-0342">GTP-binding</keyword>
<dbReference type="Proteomes" id="UP000541558">
    <property type="component" value="Unassembled WGS sequence"/>
</dbReference>
<keyword evidence="1" id="KW-0547">Nucleotide-binding</keyword>
<proteinExistence type="predicted"/>
<feature type="region of interest" description="Disordered" evidence="4">
    <location>
        <begin position="1"/>
        <end position="56"/>
    </location>
</feature>
<evidence type="ECO:0000256" key="2">
    <source>
        <dbReference type="ARBA" id="ARBA00023134"/>
    </source>
</evidence>
<dbReference type="Pfam" id="PF04548">
    <property type="entry name" value="AIG1"/>
    <property type="match status" value="1"/>
</dbReference>
<feature type="compositionally biased region" description="Polar residues" evidence="4">
    <location>
        <begin position="34"/>
        <end position="51"/>
    </location>
</feature>
<dbReference type="GO" id="GO:0005525">
    <property type="term" value="F:GTP binding"/>
    <property type="evidence" value="ECO:0007669"/>
    <property type="project" value="UniProtKB-KW"/>
</dbReference>
<reference evidence="6 7" key="1">
    <citation type="journal article" date="2020" name="ISME J.">
        <title>Uncovering the hidden diversity of litter-decomposition mechanisms in mushroom-forming fungi.</title>
        <authorList>
            <person name="Floudas D."/>
            <person name="Bentzer J."/>
            <person name="Ahren D."/>
            <person name="Johansson T."/>
            <person name="Persson P."/>
            <person name="Tunlid A."/>
        </authorList>
    </citation>
    <scope>NUCLEOTIDE SEQUENCE [LARGE SCALE GENOMIC DNA]</scope>
    <source>
        <strain evidence="6 7">CBS 175.51</strain>
    </source>
</reference>
<dbReference type="OrthoDB" id="8954335at2759"/>
<gene>
    <name evidence="6" type="ORF">D9611_012955</name>
</gene>
<organism evidence="6 7">
    <name type="scientific">Ephemerocybe angulata</name>
    <dbReference type="NCBI Taxonomy" id="980116"/>
    <lineage>
        <taxon>Eukaryota</taxon>
        <taxon>Fungi</taxon>
        <taxon>Dikarya</taxon>
        <taxon>Basidiomycota</taxon>
        <taxon>Agaricomycotina</taxon>
        <taxon>Agaricomycetes</taxon>
        <taxon>Agaricomycetidae</taxon>
        <taxon>Agaricales</taxon>
        <taxon>Agaricineae</taxon>
        <taxon>Psathyrellaceae</taxon>
        <taxon>Ephemerocybe</taxon>
    </lineage>
</organism>
<dbReference type="InterPro" id="IPR045058">
    <property type="entry name" value="GIMA/IAN/Toc"/>
</dbReference>